<evidence type="ECO:0000313" key="2">
    <source>
        <dbReference type="Proteomes" id="UP000187313"/>
    </source>
</evidence>
<protein>
    <submittedName>
        <fullName evidence="1">Uncharacterized protein</fullName>
    </submittedName>
</protein>
<comment type="caution">
    <text evidence="1">The sequence shown here is derived from an EMBL/GenBank/DDBJ whole genome shotgun (WGS) entry which is preliminary data.</text>
</comment>
<sequence>MTKRIITTDAELKSVMLMGTPVDIWMGNHLCEKNKMIHSYSSSAIQSKNSYYLRPNVQIVRKDVLQ</sequence>
<dbReference type="Proteomes" id="UP000187313">
    <property type="component" value="Unassembled WGS sequence"/>
</dbReference>
<gene>
    <name evidence="1" type="ORF">BSK51_04495</name>
</gene>
<name>A0ABX3HXK2_9BACL</name>
<proteinExistence type="predicted"/>
<reference evidence="1 2" key="1">
    <citation type="submission" date="2016-10" db="EMBL/GenBank/DDBJ databases">
        <title>Paenibacillus species isolates.</title>
        <authorList>
            <person name="Beno S.M."/>
        </authorList>
    </citation>
    <scope>NUCLEOTIDE SEQUENCE [LARGE SCALE GENOMIC DNA]</scope>
    <source>
        <strain evidence="1 2">FSL R5-0923</strain>
    </source>
</reference>
<dbReference type="RefSeq" id="WP_076298358.1">
    <property type="nucleotide sequence ID" value="NZ_MPTD01000002.1"/>
</dbReference>
<dbReference type="EMBL" id="MPTD01000002">
    <property type="protein sequence ID" value="OMD55317.1"/>
    <property type="molecule type" value="Genomic_DNA"/>
</dbReference>
<keyword evidence="2" id="KW-1185">Reference proteome</keyword>
<evidence type="ECO:0000313" key="1">
    <source>
        <dbReference type="EMBL" id="OMD55317.1"/>
    </source>
</evidence>
<organism evidence="1 2">
    <name type="scientific">Paenibacillus odorifer</name>
    <dbReference type="NCBI Taxonomy" id="189426"/>
    <lineage>
        <taxon>Bacteria</taxon>
        <taxon>Bacillati</taxon>
        <taxon>Bacillota</taxon>
        <taxon>Bacilli</taxon>
        <taxon>Bacillales</taxon>
        <taxon>Paenibacillaceae</taxon>
        <taxon>Paenibacillus</taxon>
    </lineage>
</organism>
<accession>A0ABX3HXK2</accession>